<comment type="caution">
    <text evidence="1">The sequence shown here is derived from an EMBL/GenBank/DDBJ whole genome shotgun (WGS) entry which is preliminary data.</text>
</comment>
<evidence type="ECO:0000313" key="1">
    <source>
        <dbReference type="EMBL" id="KAK7094567.1"/>
    </source>
</evidence>
<proteinExistence type="predicted"/>
<dbReference type="EMBL" id="JBAMIC010000018">
    <property type="protein sequence ID" value="KAK7094567.1"/>
    <property type="molecule type" value="Genomic_DNA"/>
</dbReference>
<sequence length="275" mass="31805">MLNRPVTSQQDHESLQDDLRSLEAWEEEWEMSFHPDKCNTLPMTRSRTTKPHDYVLHDHQLESVDAIKYLGVTIQKDAGWDKHINNVCAKANSALGMLRRNLKIGSPKTKELAYKSLVRPIVEYACTVWDPHKIKEVSQIEKVQRRAARFVLNRHKQTASVDDMLNELEWPSLEERRKEARLSMLKKITSGSAHVRCEELHLLAPRARRGVPTERQQFKRIPARTNYRKNSFLPRTIRDWNETPSSLLLSHPQAPDSCTAQESSSCIVQELPSPQ</sequence>
<reference evidence="1 2" key="1">
    <citation type="submission" date="2024-02" db="EMBL/GenBank/DDBJ databases">
        <title>Chromosome-scale genome assembly of the rough periwinkle Littorina saxatilis.</title>
        <authorList>
            <person name="De Jode A."/>
            <person name="Faria R."/>
            <person name="Formenti G."/>
            <person name="Sims Y."/>
            <person name="Smith T.P."/>
            <person name="Tracey A."/>
            <person name="Wood J.M.D."/>
            <person name="Zagrodzka Z.B."/>
            <person name="Johannesson K."/>
            <person name="Butlin R.K."/>
            <person name="Leder E.H."/>
        </authorList>
    </citation>
    <scope>NUCLEOTIDE SEQUENCE [LARGE SCALE GENOMIC DNA]</scope>
    <source>
        <strain evidence="1">Snail1</strain>
        <tissue evidence="1">Muscle</tissue>
    </source>
</reference>
<dbReference type="AlphaFoldDB" id="A0AAN9AWS4"/>
<name>A0AAN9AWS4_9CAEN</name>
<keyword evidence="2" id="KW-1185">Reference proteome</keyword>
<organism evidence="1 2">
    <name type="scientific">Littorina saxatilis</name>
    <dbReference type="NCBI Taxonomy" id="31220"/>
    <lineage>
        <taxon>Eukaryota</taxon>
        <taxon>Metazoa</taxon>
        <taxon>Spiralia</taxon>
        <taxon>Lophotrochozoa</taxon>
        <taxon>Mollusca</taxon>
        <taxon>Gastropoda</taxon>
        <taxon>Caenogastropoda</taxon>
        <taxon>Littorinimorpha</taxon>
        <taxon>Littorinoidea</taxon>
        <taxon>Littorinidae</taxon>
        <taxon>Littorina</taxon>
    </lineage>
</organism>
<dbReference type="PANTHER" id="PTHR33332">
    <property type="entry name" value="REVERSE TRANSCRIPTASE DOMAIN-CONTAINING PROTEIN"/>
    <property type="match status" value="1"/>
</dbReference>
<dbReference type="PRINTS" id="PR01345">
    <property type="entry name" value="CERVTRCPTASE"/>
</dbReference>
<dbReference type="Proteomes" id="UP001374579">
    <property type="component" value="Unassembled WGS sequence"/>
</dbReference>
<accession>A0AAN9AWS4</accession>
<evidence type="ECO:0000313" key="2">
    <source>
        <dbReference type="Proteomes" id="UP001374579"/>
    </source>
</evidence>
<gene>
    <name evidence="1" type="ORF">V1264_006104</name>
</gene>
<protein>
    <submittedName>
        <fullName evidence="1">Uncharacterized protein</fullName>
    </submittedName>
</protein>